<name>B9T8K9_RICCO</name>
<feature type="region of interest" description="Disordered" evidence="1">
    <location>
        <begin position="1"/>
        <end position="77"/>
    </location>
</feature>
<evidence type="ECO:0000313" key="3">
    <source>
        <dbReference type="Proteomes" id="UP000008311"/>
    </source>
</evidence>
<dbReference type="AlphaFoldDB" id="B9T8K9"/>
<dbReference type="Proteomes" id="UP000008311">
    <property type="component" value="Unassembled WGS sequence"/>
</dbReference>
<sequence length="77" mass="8067">MAQTEVECTFRAPEKKQVDLVDQAQGQKPAAGKKKSQDPFAGSDLAKDNTKIASTKKKGGPQPDGSWPFPSGAAGAH</sequence>
<evidence type="ECO:0000313" key="2">
    <source>
        <dbReference type="EMBL" id="EEF27804.1"/>
    </source>
</evidence>
<dbReference type="EMBL" id="EQ975103">
    <property type="protein sequence ID" value="EEF27804.1"/>
    <property type="molecule type" value="Genomic_DNA"/>
</dbReference>
<protein>
    <submittedName>
        <fullName evidence="2">Uncharacterized protein</fullName>
    </submittedName>
</protein>
<organism evidence="2 3">
    <name type="scientific">Ricinus communis</name>
    <name type="common">Castor bean</name>
    <dbReference type="NCBI Taxonomy" id="3988"/>
    <lineage>
        <taxon>Eukaryota</taxon>
        <taxon>Viridiplantae</taxon>
        <taxon>Streptophyta</taxon>
        <taxon>Embryophyta</taxon>
        <taxon>Tracheophyta</taxon>
        <taxon>Spermatophyta</taxon>
        <taxon>Magnoliopsida</taxon>
        <taxon>eudicotyledons</taxon>
        <taxon>Gunneridae</taxon>
        <taxon>Pentapetalae</taxon>
        <taxon>rosids</taxon>
        <taxon>fabids</taxon>
        <taxon>Malpighiales</taxon>
        <taxon>Euphorbiaceae</taxon>
        <taxon>Acalyphoideae</taxon>
        <taxon>Acalypheae</taxon>
        <taxon>Ricinus</taxon>
    </lineage>
</organism>
<proteinExistence type="predicted"/>
<accession>B9T8K9</accession>
<reference evidence="3" key="1">
    <citation type="journal article" date="2010" name="Nat. Biotechnol.">
        <title>Draft genome sequence of the oilseed species Ricinus communis.</title>
        <authorList>
            <person name="Chan A.P."/>
            <person name="Crabtree J."/>
            <person name="Zhao Q."/>
            <person name="Lorenzi H."/>
            <person name="Orvis J."/>
            <person name="Puiu D."/>
            <person name="Melake-Berhan A."/>
            <person name="Jones K.M."/>
            <person name="Redman J."/>
            <person name="Chen G."/>
            <person name="Cahoon E.B."/>
            <person name="Gedil M."/>
            <person name="Stanke M."/>
            <person name="Haas B.J."/>
            <person name="Wortman J.R."/>
            <person name="Fraser-Liggett C.M."/>
            <person name="Ravel J."/>
            <person name="Rabinowicz P.D."/>
        </authorList>
    </citation>
    <scope>NUCLEOTIDE SEQUENCE [LARGE SCALE GENOMIC DNA]</scope>
    <source>
        <strain evidence="3">cv. Hale</strain>
    </source>
</reference>
<dbReference type="InParanoid" id="B9T8K9"/>
<keyword evidence="3" id="KW-1185">Reference proteome</keyword>
<gene>
    <name evidence="2" type="ORF">RCOM_0002240</name>
</gene>
<evidence type="ECO:0000256" key="1">
    <source>
        <dbReference type="SAM" id="MobiDB-lite"/>
    </source>
</evidence>